<proteinExistence type="predicted"/>
<organism evidence="1 2">
    <name type="scientific">Paramecium sonneborni</name>
    <dbReference type="NCBI Taxonomy" id="65129"/>
    <lineage>
        <taxon>Eukaryota</taxon>
        <taxon>Sar</taxon>
        <taxon>Alveolata</taxon>
        <taxon>Ciliophora</taxon>
        <taxon>Intramacronucleata</taxon>
        <taxon>Oligohymenophorea</taxon>
        <taxon>Peniculida</taxon>
        <taxon>Parameciidae</taxon>
        <taxon>Paramecium</taxon>
    </lineage>
</organism>
<name>A0A8S1N8A4_9CILI</name>
<evidence type="ECO:0000313" key="1">
    <source>
        <dbReference type="EMBL" id="CAD8083104.1"/>
    </source>
</evidence>
<dbReference type="Proteomes" id="UP000692954">
    <property type="component" value="Unassembled WGS sequence"/>
</dbReference>
<dbReference type="OrthoDB" id="415435at2759"/>
<keyword evidence="2" id="KW-1185">Reference proteome</keyword>
<comment type="caution">
    <text evidence="1">The sequence shown here is derived from an EMBL/GenBank/DDBJ whole genome shotgun (WGS) entry which is preliminary data.</text>
</comment>
<dbReference type="EMBL" id="CAJJDN010000044">
    <property type="protein sequence ID" value="CAD8083104.1"/>
    <property type="molecule type" value="Genomic_DNA"/>
</dbReference>
<protein>
    <submittedName>
        <fullName evidence="1">Uncharacterized protein</fullName>
    </submittedName>
</protein>
<gene>
    <name evidence="1" type="ORF">PSON_ATCC_30995.1.T0440227</name>
</gene>
<sequence length="277" mass="33929">MIQCSYIYHISIMMIYIQVRLNVDQKFKKWYLGFLFFKIEKFEVYIQCVVKDQQHKRWSQTLNKIKVQDKQIDVKLKQLNYFNVEGQKIININIICQYKIYNQDRKIYSMYLKELIFIFQVYFRYHYLEIDNKTMKNQQRNVLLVMRTREEQQNQLRNYQQIKDTYGQFINKIKISKQERQIQVIKVLLNNKIWNLNIQLQYLEQKKEIIENLILILGNACKKAEHKQIKNGVAKSFEEALKWILDDLIKQEFNRINTKAFLQKKQIIDDDNINDFI</sequence>
<evidence type="ECO:0000313" key="2">
    <source>
        <dbReference type="Proteomes" id="UP000692954"/>
    </source>
</evidence>
<reference evidence="1" key="1">
    <citation type="submission" date="2021-01" db="EMBL/GenBank/DDBJ databases">
        <authorList>
            <consortium name="Genoscope - CEA"/>
            <person name="William W."/>
        </authorList>
    </citation>
    <scope>NUCLEOTIDE SEQUENCE</scope>
</reference>
<dbReference type="AlphaFoldDB" id="A0A8S1N8A4"/>
<accession>A0A8S1N8A4</accession>